<evidence type="ECO:0000259" key="14">
    <source>
        <dbReference type="Pfam" id="PF01035"/>
    </source>
</evidence>
<evidence type="ECO:0000256" key="6">
    <source>
        <dbReference type="ARBA" id="ARBA00022679"/>
    </source>
</evidence>
<name>A0A6C1DN89_SACPS</name>
<keyword evidence="16" id="KW-1185">Reference proteome</keyword>
<dbReference type="SUPFAM" id="SSF46767">
    <property type="entry name" value="Methylated DNA-protein cysteine methyltransferase, C-terminal domain"/>
    <property type="match status" value="1"/>
</dbReference>
<dbReference type="NCBIfam" id="TIGR00589">
    <property type="entry name" value="ogt"/>
    <property type="match status" value="1"/>
</dbReference>
<keyword evidence="6 15" id="KW-0808">Transferase</keyword>
<evidence type="ECO:0000256" key="11">
    <source>
        <dbReference type="ARBA" id="ARBA00033095"/>
    </source>
</evidence>
<dbReference type="EMBL" id="CP048985">
    <property type="protein sequence ID" value="QID78345.1"/>
    <property type="molecule type" value="Genomic_DNA"/>
</dbReference>
<keyword evidence="5 15" id="KW-0489">Methyltransferase</keyword>
<dbReference type="FunFam" id="1.10.10.10:FF:000214">
    <property type="entry name" value="Methylated-DNA--protein-cysteine methyltransferase"/>
    <property type="match status" value="1"/>
</dbReference>
<evidence type="ECO:0000256" key="8">
    <source>
        <dbReference type="ARBA" id="ARBA00023204"/>
    </source>
</evidence>
<evidence type="ECO:0000256" key="13">
    <source>
        <dbReference type="ARBA" id="ARBA00053201"/>
    </source>
</evidence>
<keyword evidence="7" id="KW-0227">DNA damage</keyword>
<comment type="catalytic activity">
    <reaction evidence="12">
        <text>a 6-O-methyl-2'-deoxyguanosine in DNA + L-cysteinyl-[protein] = S-methyl-L-cysteinyl-[protein] + a 2'-deoxyguanosine in DNA</text>
        <dbReference type="Rhea" id="RHEA:24000"/>
        <dbReference type="Rhea" id="RHEA-COMP:10131"/>
        <dbReference type="Rhea" id="RHEA-COMP:10132"/>
        <dbReference type="Rhea" id="RHEA-COMP:11367"/>
        <dbReference type="Rhea" id="RHEA-COMP:11368"/>
        <dbReference type="ChEBI" id="CHEBI:29950"/>
        <dbReference type="ChEBI" id="CHEBI:82612"/>
        <dbReference type="ChEBI" id="CHEBI:85445"/>
        <dbReference type="ChEBI" id="CHEBI:85448"/>
        <dbReference type="EC" id="2.1.1.63"/>
    </reaction>
</comment>
<sequence length="188" mass="21471">MKELLYYTFIETEVTGAFLVFREKTQNLVFASLGNDKLFLLGKVEGFLKKHEKQDTMYDLQELKEAETYKKSIENYTICLENKMPLPSGAIPFEFLFGTDFQRKVWNELLNVEHGHVATYGDIAKRIGKPTAARSVGRACGSNNLALLVPCHRIVGSNRKLTGYKWSCKLKEQLLNNEKENSLSLSRL</sequence>
<dbReference type="GO" id="GO:0032259">
    <property type="term" value="P:methylation"/>
    <property type="evidence" value="ECO:0007669"/>
    <property type="project" value="UniProtKB-KW"/>
</dbReference>
<evidence type="ECO:0000256" key="9">
    <source>
        <dbReference type="ARBA" id="ARBA00030795"/>
    </source>
</evidence>
<dbReference type="OrthoDB" id="1907495at2759"/>
<gene>
    <name evidence="15" type="primary">MGT1_1</name>
    <name evidence="15" type="ORF">GRS66_000551</name>
</gene>
<dbReference type="EC" id="2.1.1.63" evidence="3"/>
<dbReference type="GO" id="GO:0006281">
    <property type="term" value="P:DNA repair"/>
    <property type="evidence" value="ECO:0007669"/>
    <property type="project" value="UniProtKB-KW"/>
</dbReference>
<accession>A0A6C1DN89</accession>
<protein>
    <recommendedName>
        <fullName evidence="4">Methylated-DNA--protein-cysteine methyltransferase</fullName>
        <ecNumber evidence="3">2.1.1.63</ecNumber>
    </recommendedName>
    <alternativeName>
        <fullName evidence="9">6-O-methylguanine-DNA methyltransferase</fullName>
    </alternativeName>
    <alternativeName>
        <fullName evidence="11">DNA repair MTase</fullName>
    </alternativeName>
    <alternativeName>
        <fullName evidence="10">O-6-methylguanine-DNA-alkyltransferase</fullName>
    </alternativeName>
</protein>
<dbReference type="CDD" id="cd06445">
    <property type="entry name" value="ATase"/>
    <property type="match status" value="1"/>
</dbReference>
<keyword evidence="8" id="KW-0234">DNA repair</keyword>
<dbReference type="SMR" id="A0A6C1DN89"/>
<dbReference type="GO" id="GO:0003908">
    <property type="term" value="F:methylated-DNA-[protein]-cysteine S-methyltransferase activity"/>
    <property type="evidence" value="ECO:0007669"/>
    <property type="project" value="UniProtKB-EC"/>
</dbReference>
<dbReference type="AlphaFoldDB" id="A0A6C1DN89"/>
<dbReference type="InterPro" id="IPR001497">
    <property type="entry name" value="MethylDNA_cys_MeTrfase_AS"/>
</dbReference>
<proteinExistence type="inferred from homology"/>
<feature type="domain" description="Methylated-DNA-[protein]-cysteine S-methyltransferase DNA binding" evidence="14">
    <location>
        <begin position="100"/>
        <end position="179"/>
    </location>
</feature>
<reference evidence="15 16" key="1">
    <citation type="journal article" date="2019" name="BMC Genomics">
        <title>Chromosome level assembly and comparative genome analysis confirm lager-brewing yeasts originated from a single hybridization.</title>
        <authorList>
            <person name="Salazar A.N."/>
            <person name="Gorter de Vries A.R."/>
            <person name="van den Broek M."/>
            <person name="Brouwers N."/>
            <person name="de la Torre Cortes P."/>
            <person name="Kuijpers N.G.A."/>
            <person name="Daran J.G."/>
            <person name="Abeel T."/>
        </authorList>
    </citation>
    <scope>NUCLEOTIDE SEQUENCE [LARGE SCALE GENOMIC DNA]</scope>
    <source>
        <strain evidence="15 16">CBS 1483</strain>
    </source>
</reference>
<dbReference type="InterPro" id="IPR036217">
    <property type="entry name" value="MethylDNA_cys_MeTrfase_DNAb"/>
</dbReference>
<evidence type="ECO:0000256" key="10">
    <source>
        <dbReference type="ARBA" id="ARBA00031621"/>
    </source>
</evidence>
<organism evidence="15 16">
    <name type="scientific">Saccharomyces pastorianus</name>
    <name type="common">Lager yeast</name>
    <name type="synonym">Saccharomyces cerevisiae x Saccharomyces eubayanus</name>
    <dbReference type="NCBI Taxonomy" id="27292"/>
    <lineage>
        <taxon>Eukaryota</taxon>
        <taxon>Fungi</taxon>
        <taxon>Dikarya</taxon>
        <taxon>Ascomycota</taxon>
        <taxon>Saccharomycotina</taxon>
        <taxon>Saccharomycetes</taxon>
        <taxon>Saccharomycetales</taxon>
        <taxon>Saccharomycetaceae</taxon>
        <taxon>Saccharomyces</taxon>
    </lineage>
</organism>
<evidence type="ECO:0000256" key="7">
    <source>
        <dbReference type="ARBA" id="ARBA00022763"/>
    </source>
</evidence>
<evidence type="ECO:0000256" key="5">
    <source>
        <dbReference type="ARBA" id="ARBA00022603"/>
    </source>
</evidence>
<dbReference type="PANTHER" id="PTHR10815">
    <property type="entry name" value="METHYLATED-DNA--PROTEIN-CYSTEINE METHYLTRANSFERASE"/>
    <property type="match status" value="1"/>
</dbReference>
<evidence type="ECO:0000256" key="2">
    <source>
        <dbReference type="ARBA" id="ARBA00008711"/>
    </source>
</evidence>
<comment type="similarity">
    <text evidence="2">Belongs to the MGMT family.</text>
</comment>
<evidence type="ECO:0000313" key="16">
    <source>
        <dbReference type="Proteomes" id="UP000501346"/>
    </source>
</evidence>
<evidence type="ECO:0000256" key="4">
    <source>
        <dbReference type="ARBA" id="ARBA00015377"/>
    </source>
</evidence>
<evidence type="ECO:0000256" key="3">
    <source>
        <dbReference type="ARBA" id="ARBA00011918"/>
    </source>
</evidence>
<comment type="catalytic activity">
    <reaction evidence="1">
        <text>a 4-O-methyl-thymidine in DNA + L-cysteinyl-[protein] = a thymidine in DNA + S-methyl-L-cysteinyl-[protein]</text>
        <dbReference type="Rhea" id="RHEA:53428"/>
        <dbReference type="Rhea" id="RHEA-COMP:10131"/>
        <dbReference type="Rhea" id="RHEA-COMP:10132"/>
        <dbReference type="Rhea" id="RHEA-COMP:13555"/>
        <dbReference type="Rhea" id="RHEA-COMP:13556"/>
        <dbReference type="ChEBI" id="CHEBI:29950"/>
        <dbReference type="ChEBI" id="CHEBI:82612"/>
        <dbReference type="ChEBI" id="CHEBI:137386"/>
        <dbReference type="ChEBI" id="CHEBI:137387"/>
        <dbReference type="EC" id="2.1.1.63"/>
    </reaction>
</comment>
<dbReference type="Gene3D" id="1.10.10.10">
    <property type="entry name" value="Winged helix-like DNA-binding domain superfamily/Winged helix DNA-binding domain"/>
    <property type="match status" value="1"/>
</dbReference>
<dbReference type="Pfam" id="PF01035">
    <property type="entry name" value="DNA_binding_1"/>
    <property type="match status" value="1"/>
</dbReference>
<dbReference type="InterPro" id="IPR036388">
    <property type="entry name" value="WH-like_DNA-bd_sf"/>
</dbReference>
<dbReference type="PROSITE" id="PS00374">
    <property type="entry name" value="MGMT"/>
    <property type="match status" value="1"/>
</dbReference>
<comment type="function">
    <text evidence="13">Involved in the cellular defense against the biological effects of O6-methylguanine (O6-MeG) and O4-methylthymine (O4-MeT) in DNA. Repairs the methylated nucleobase in DNA by stoichiometrically transferring the methyl group to a cysteine residue in the enzyme. This is a suicide reaction: the enzyme is irreversibly inactivated. Prefers double-stranded DNA over single-stranded DNA as substrate.</text>
</comment>
<evidence type="ECO:0000256" key="1">
    <source>
        <dbReference type="ARBA" id="ARBA00001286"/>
    </source>
</evidence>
<dbReference type="Proteomes" id="UP000501346">
    <property type="component" value="Chromosome ScIV"/>
</dbReference>
<evidence type="ECO:0000313" key="15">
    <source>
        <dbReference type="EMBL" id="QID78345.1"/>
    </source>
</evidence>
<dbReference type="InterPro" id="IPR014048">
    <property type="entry name" value="MethylDNA_cys_MeTrfase_DNA-bd"/>
</dbReference>
<dbReference type="PANTHER" id="PTHR10815:SF13">
    <property type="entry name" value="METHYLATED-DNA--PROTEIN-CYSTEINE METHYLTRANSFERASE"/>
    <property type="match status" value="1"/>
</dbReference>
<evidence type="ECO:0000256" key="12">
    <source>
        <dbReference type="ARBA" id="ARBA00049348"/>
    </source>
</evidence>